<evidence type="ECO:0000313" key="2">
    <source>
        <dbReference type="Proteomes" id="UP000602510"/>
    </source>
</evidence>
<comment type="caution">
    <text evidence="1">The sequence shown here is derived from an EMBL/GenBank/DDBJ whole genome shotgun (WGS) entry which is preliminary data.</text>
</comment>
<organism evidence="1 2">
    <name type="scientific">Phytophthora infestans</name>
    <name type="common">Potato late blight agent</name>
    <name type="synonym">Botrytis infestans</name>
    <dbReference type="NCBI Taxonomy" id="4787"/>
    <lineage>
        <taxon>Eukaryota</taxon>
        <taxon>Sar</taxon>
        <taxon>Stramenopiles</taxon>
        <taxon>Oomycota</taxon>
        <taxon>Peronosporomycetes</taxon>
        <taxon>Peronosporales</taxon>
        <taxon>Peronosporaceae</taxon>
        <taxon>Phytophthora</taxon>
    </lineage>
</organism>
<name>A0A833SGX3_PHYIN</name>
<evidence type="ECO:0000313" key="1">
    <source>
        <dbReference type="EMBL" id="KAF4029083.1"/>
    </source>
</evidence>
<sequence>MRLRSTPTVNAKLEEVLVKRPQVHCNDSCTLSWLDTSWCLSPQHVHHLANQDKHSEQAESAYCRGSQVLAPPKPQKTRQALRSVCVHVEAPDAYTICLSGLTAYTRSLRWKLLGGLLVLRSHPSRLLGFFSTVVNDCLLDDTQVELLHAVDNTDTTLILCHYKDAATCPCCMLTFIGRATRRACLNQMMHKSSICVDLGREVHPNEHDSCIKAAGDALATQIAMPRLANSPWMACLMARTTAGAVVSSVSLLSQLESDGDVAADLPWTTLRGEFDVWYQFAKPRNRRTTICRFCPWSATFWRISFYSMLCASFDGVSKQVCAQWRLICAGQERACKDVCARTYLRDDKCPSTDVVCHVWEHETGVDVVRWYCSAAHGYMLPATYLWSSGVLRYDMSFNTTDTFVGTRDGMLYPMHHHQLVRVGFPLPRDRIDVVCYGILVRPRLVLARRRQVRD</sequence>
<proteinExistence type="predicted"/>
<protein>
    <submittedName>
        <fullName evidence="1">Uncharacterized protein</fullName>
    </submittedName>
</protein>
<gene>
    <name evidence="1" type="ORF">GN244_ATG19208</name>
</gene>
<dbReference type="EMBL" id="WSZM01000892">
    <property type="protein sequence ID" value="KAF4029083.1"/>
    <property type="molecule type" value="Genomic_DNA"/>
</dbReference>
<dbReference type="AlphaFoldDB" id="A0A833SGX3"/>
<reference evidence="1" key="1">
    <citation type="submission" date="2020-04" db="EMBL/GenBank/DDBJ databases">
        <title>Hybrid Assembly of Korean Phytophthora infestans isolates.</title>
        <authorList>
            <person name="Prokchorchik M."/>
            <person name="Lee Y."/>
            <person name="Seo J."/>
            <person name="Cho J.-H."/>
            <person name="Park Y.-E."/>
            <person name="Jang D.-C."/>
            <person name="Im J.-S."/>
            <person name="Choi J.-G."/>
            <person name="Park H.-J."/>
            <person name="Lee G.-B."/>
            <person name="Lee Y.-G."/>
            <person name="Hong S.-Y."/>
            <person name="Cho K."/>
            <person name="Sohn K.H."/>
        </authorList>
    </citation>
    <scope>NUCLEOTIDE SEQUENCE</scope>
    <source>
        <strain evidence="1">KR_1_A1</strain>
    </source>
</reference>
<keyword evidence="2" id="KW-1185">Reference proteome</keyword>
<dbReference type="Proteomes" id="UP000602510">
    <property type="component" value="Unassembled WGS sequence"/>
</dbReference>
<accession>A0A833SGX3</accession>